<evidence type="ECO:0000313" key="3">
    <source>
        <dbReference type="Proteomes" id="UP000518752"/>
    </source>
</evidence>
<sequence>MSGDVNQPQRLGGFNPILSRFRNFHNFSSIGSFFLTSNSNTHPQNQRDHHQQQQLVATHDTQEPDTHEAWDPSFESPEYSAQHSRDEDHLFDPQSFADGLDGDTPTPTRSTTPKNNLFNQPRSFYAVKPLSEFQPKMMYHDYRGFGEQNGIQDGDEGGIALAEIDAPSVQYSILQSSVSSFNSRSISFSSSDSDDTPPLSPDDSDDSAYTLIMESLTQNLQQAIIGQERNLVPNYGQEENVHESINDREDIRNGKKPVREICYDTLIDDISGLVGPKVFSPSPSSSVSGGYYDPTPIADNDADGWYGLEYTLALSCKERRASESQCYDESESVGESSRSRESWAAIRLGKIHPFFEDEDYHQWKSWRISLDREDEKHKHHRAMDFEARSGDLSWYYLNEMRARDVMYWQQEVYGIVGREVKQRLASLAVQRRDPYFPPQKHNLGWYLKRSRSIGCLRELKPKKVPKSVGRGRGRLGRSSHKRVG</sequence>
<feature type="region of interest" description="Disordered" evidence="1">
    <location>
        <begin position="38"/>
        <end position="120"/>
    </location>
</feature>
<dbReference type="Proteomes" id="UP000518752">
    <property type="component" value="Unassembled WGS sequence"/>
</dbReference>
<evidence type="ECO:0000313" key="2">
    <source>
        <dbReference type="EMBL" id="KAF5390371.1"/>
    </source>
</evidence>
<dbReference type="OrthoDB" id="2964597at2759"/>
<feature type="compositionally biased region" description="Polar residues" evidence="1">
    <location>
        <begin position="105"/>
        <end position="120"/>
    </location>
</feature>
<dbReference type="EMBL" id="JAACJN010000015">
    <property type="protein sequence ID" value="KAF5390371.1"/>
    <property type="molecule type" value="Genomic_DNA"/>
</dbReference>
<name>A0A8H5HW25_9AGAR</name>
<keyword evidence="3" id="KW-1185">Reference proteome</keyword>
<feature type="region of interest" description="Disordered" evidence="1">
    <location>
        <begin position="184"/>
        <end position="207"/>
    </location>
</feature>
<organism evidence="2 3">
    <name type="scientific">Collybiopsis confluens</name>
    <dbReference type="NCBI Taxonomy" id="2823264"/>
    <lineage>
        <taxon>Eukaryota</taxon>
        <taxon>Fungi</taxon>
        <taxon>Dikarya</taxon>
        <taxon>Basidiomycota</taxon>
        <taxon>Agaricomycotina</taxon>
        <taxon>Agaricomycetes</taxon>
        <taxon>Agaricomycetidae</taxon>
        <taxon>Agaricales</taxon>
        <taxon>Marasmiineae</taxon>
        <taxon>Omphalotaceae</taxon>
        <taxon>Collybiopsis</taxon>
    </lineage>
</organism>
<comment type="caution">
    <text evidence="2">The sequence shown here is derived from an EMBL/GenBank/DDBJ whole genome shotgun (WGS) entry which is preliminary data.</text>
</comment>
<proteinExistence type="predicted"/>
<gene>
    <name evidence="2" type="ORF">D9757_005282</name>
</gene>
<accession>A0A8H5HW25</accession>
<evidence type="ECO:0000256" key="1">
    <source>
        <dbReference type="SAM" id="MobiDB-lite"/>
    </source>
</evidence>
<protein>
    <submittedName>
        <fullName evidence="2">Uncharacterized protein</fullName>
    </submittedName>
</protein>
<reference evidence="2 3" key="1">
    <citation type="journal article" date="2020" name="ISME J.">
        <title>Uncovering the hidden diversity of litter-decomposition mechanisms in mushroom-forming fungi.</title>
        <authorList>
            <person name="Floudas D."/>
            <person name="Bentzer J."/>
            <person name="Ahren D."/>
            <person name="Johansson T."/>
            <person name="Persson P."/>
            <person name="Tunlid A."/>
        </authorList>
    </citation>
    <scope>NUCLEOTIDE SEQUENCE [LARGE SCALE GENOMIC DNA]</scope>
    <source>
        <strain evidence="2 3">CBS 406.79</strain>
    </source>
</reference>
<feature type="region of interest" description="Disordered" evidence="1">
    <location>
        <begin position="461"/>
        <end position="484"/>
    </location>
</feature>
<dbReference type="AlphaFoldDB" id="A0A8H5HW25"/>
<feature type="compositionally biased region" description="Basic and acidic residues" evidence="1">
    <location>
        <begin position="60"/>
        <end position="70"/>
    </location>
</feature>